<protein>
    <submittedName>
        <fullName evidence="2">Putative cytochrome oxidase (Cbb3-type)</fullName>
    </submittedName>
</protein>
<organism evidence="2 3">
    <name type="scientific">Thermogutta terrifontis</name>
    <dbReference type="NCBI Taxonomy" id="1331910"/>
    <lineage>
        <taxon>Bacteria</taxon>
        <taxon>Pseudomonadati</taxon>
        <taxon>Planctomycetota</taxon>
        <taxon>Planctomycetia</taxon>
        <taxon>Pirellulales</taxon>
        <taxon>Thermoguttaceae</taxon>
        <taxon>Thermogutta</taxon>
    </lineage>
</organism>
<dbReference type="EMBL" id="CP018477">
    <property type="protein sequence ID" value="ASV76135.1"/>
    <property type="molecule type" value="Genomic_DNA"/>
</dbReference>
<proteinExistence type="predicted"/>
<feature type="domain" description="3-keto-alpha-glucoside-1,2-lyase/3-keto-2-hydroxy-glucal hydratase" evidence="1">
    <location>
        <begin position="51"/>
        <end position="252"/>
    </location>
</feature>
<dbReference type="RefSeq" id="WP_207651722.1">
    <property type="nucleotide sequence ID" value="NZ_CP018477.1"/>
</dbReference>
<dbReference type="Pfam" id="PF06439">
    <property type="entry name" value="3keto-disac_hyd"/>
    <property type="match status" value="1"/>
</dbReference>
<dbReference type="AlphaFoldDB" id="A0A286RJJ6"/>
<reference evidence="2 3" key="1">
    <citation type="journal article" name="Front. Microbiol.">
        <title>Sugar Metabolism of the First Thermophilic Planctomycete Thermogutta terrifontis: Comparative Genomic and Transcriptomic Approaches.</title>
        <authorList>
            <person name="Elcheninov A.G."/>
            <person name="Menzel P."/>
            <person name="Gudbergsdottir S.R."/>
            <person name="Slesarev A.I."/>
            <person name="Kadnikov V.V."/>
            <person name="Krogh A."/>
            <person name="Bonch-Osmolovskaya E.A."/>
            <person name="Peng X."/>
            <person name="Kublanov I.V."/>
        </authorList>
    </citation>
    <scope>NUCLEOTIDE SEQUENCE [LARGE SCALE GENOMIC DNA]</scope>
    <source>
        <strain evidence="2 3">R1</strain>
    </source>
</reference>
<dbReference type="GO" id="GO:0016787">
    <property type="term" value="F:hydrolase activity"/>
    <property type="evidence" value="ECO:0007669"/>
    <property type="project" value="InterPro"/>
</dbReference>
<name>A0A286RJJ6_9BACT</name>
<sequence>MTKQRGLFISRKMVLVFGSLLAVLLPASGGRSEEAQPAPAAGEKTVVISMEDLSAWREPHGEWAIVGEAMMDPQQPQRLAVKPGQGVLYNGPSGKTVDLFTVIEHGDVIAHIEFMVPKGSNSGVYFQGRYEIQIFDSWGVKNPTYSDCGGIYQRWGPQGGYEGHAPRVNAAKKPGEWQTFDVVFRAPRFDSSGKKIENARFVKVIHNGVLIHENVEVTGPTRASHFTDEKPLGPLMLQGDHGPVAYRNIRLRLVTLP</sequence>
<dbReference type="Gene3D" id="2.60.120.560">
    <property type="entry name" value="Exo-inulinase, domain 1"/>
    <property type="match status" value="1"/>
</dbReference>
<dbReference type="Proteomes" id="UP000215086">
    <property type="component" value="Chromosome"/>
</dbReference>
<dbReference type="InterPro" id="IPR010496">
    <property type="entry name" value="AL/BT2_dom"/>
</dbReference>
<accession>A0A286RJJ6</accession>
<dbReference type="KEGG" id="ttf:THTE_3534"/>
<evidence type="ECO:0000313" key="3">
    <source>
        <dbReference type="Proteomes" id="UP000215086"/>
    </source>
</evidence>
<evidence type="ECO:0000313" key="2">
    <source>
        <dbReference type="EMBL" id="ASV76135.1"/>
    </source>
</evidence>
<evidence type="ECO:0000259" key="1">
    <source>
        <dbReference type="Pfam" id="PF06439"/>
    </source>
</evidence>
<keyword evidence="3" id="KW-1185">Reference proteome</keyword>
<gene>
    <name evidence="2" type="ORF">THTE_3534</name>
</gene>